<dbReference type="AlphaFoldDB" id="A0A2R6PPB2"/>
<comment type="caution">
    <text evidence="1">The sequence shown here is derived from an EMBL/GenBank/DDBJ whole genome shotgun (WGS) entry which is preliminary data.</text>
</comment>
<dbReference type="PANTHER" id="PTHR39104">
    <property type="entry name" value="AMINO ACID-LIGASE"/>
    <property type="match status" value="1"/>
</dbReference>
<dbReference type="OMA" id="CKICRIC"/>
<reference evidence="2" key="2">
    <citation type="journal article" date="2018" name="BMC Genomics">
        <title>A manually annotated Actinidia chinensis var. chinensis (kiwifruit) genome highlights the challenges associated with draft genomes and gene prediction in plants.</title>
        <authorList>
            <person name="Pilkington S.M."/>
            <person name="Crowhurst R."/>
            <person name="Hilario E."/>
            <person name="Nardozza S."/>
            <person name="Fraser L."/>
            <person name="Peng Y."/>
            <person name="Gunaseelan K."/>
            <person name="Simpson R."/>
            <person name="Tahir J."/>
            <person name="Deroles S.C."/>
            <person name="Templeton K."/>
            <person name="Luo Z."/>
            <person name="Davy M."/>
            <person name="Cheng C."/>
            <person name="McNeilage M."/>
            <person name="Scaglione D."/>
            <person name="Liu Y."/>
            <person name="Zhang Q."/>
            <person name="Datson P."/>
            <person name="De Silva N."/>
            <person name="Gardiner S.E."/>
            <person name="Bassett H."/>
            <person name="Chagne D."/>
            <person name="McCallum J."/>
            <person name="Dzierzon H."/>
            <person name="Deng C."/>
            <person name="Wang Y.Y."/>
            <person name="Barron L."/>
            <person name="Manako K."/>
            <person name="Bowen J."/>
            <person name="Foster T.M."/>
            <person name="Erridge Z.A."/>
            <person name="Tiffin H."/>
            <person name="Waite C.N."/>
            <person name="Davies K.M."/>
            <person name="Grierson E.P."/>
            <person name="Laing W.A."/>
            <person name="Kirk R."/>
            <person name="Chen X."/>
            <person name="Wood M."/>
            <person name="Montefiori M."/>
            <person name="Brummell D.A."/>
            <person name="Schwinn K.E."/>
            <person name="Catanach A."/>
            <person name="Fullerton C."/>
            <person name="Li D."/>
            <person name="Meiyalaghan S."/>
            <person name="Nieuwenhuizen N."/>
            <person name="Read N."/>
            <person name="Prakash R."/>
            <person name="Hunter D."/>
            <person name="Zhang H."/>
            <person name="McKenzie M."/>
            <person name="Knabel M."/>
            <person name="Harris A."/>
            <person name="Allan A.C."/>
            <person name="Gleave A."/>
            <person name="Chen A."/>
            <person name="Janssen B.J."/>
            <person name="Plunkett B."/>
            <person name="Ampomah-Dwamena C."/>
            <person name="Voogd C."/>
            <person name="Leif D."/>
            <person name="Lafferty D."/>
            <person name="Souleyre E.J.F."/>
            <person name="Varkonyi-Gasic E."/>
            <person name="Gambi F."/>
            <person name="Hanley J."/>
            <person name="Yao J.L."/>
            <person name="Cheung J."/>
            <person name="David K.M."/>
            <person name="Warren B."/>
            <person name="Marsh K."/>
            <person name="Snowden K.C."/>
            <person name="Lin-Wang K."/>
            <person name="Brian L."/>
            <person name="Martinez-Sanchez M."/>
            <person name="Wang M."/>
            <person name="Ileperuma N."/>
            <person name="Macnee N."/>
            <person name="Campin R."/>
            <person name="McAtee P."/>
            <person name="Drummond R.S.M."/>
            <person name="Espley R.V."/>
            <person name="Ireland H.S."/>
            <person name="Wu R."/>
            <person name="Atkinson R.G."/>
            <person name="Karunairetnam S."/>
            <person name="Bulley S."/>
            <person name="Chunkath S."/>
            <person name="Hanley Z."/>
            <person name="Storey R."/>
            <person name="Thrimawithana A.H."/>
            <person name="Thomson S."/>
            <person name="David C."/>
            <person name="Testolin R."/>
            <person name="Huang H."/>
            <person name="Hellens R.P."/>
            <person name="Schaffer R.J."/>
        </authorList>
    </citation>
    <scope>NUCLEOTIDE SEQUENCE [LARGE SCALE GENOMIC DNA]</scope>
    <source>
        <strain evidence="2">cv. Red5</strain>
    </source>
</reference>
<gene>
    <name evidence="1" type="ORF">CEY00_Acc25663</name>
</gene>
<dbReference type="PANTHER" id="PTHR39104:SF1">
    <property type="entry name" value="AMINO ACID-LIGASE"/>
    <property type="match status" value="1"/>
</dbReference>
<organism evidence="1 2">
    <name type="scientific">Actinidia chinensis var. chinensis</name>
    <name type="common">Chinese soft-hair kiwi</name>
    <dbReference type="NCBI Taxonomy" id="1590841"/>
    <lineage>
        <taxon>Eukaryota</taxon>
        <taxon>Viridiplantae</taxon>
        <taxon>Streptophyta</taxon>
        <taxon>Embryophyta</taxon>
        <taxon>Tracheophyta</taxon>
        <taxon>Spermatophyta</taxon>
        <taxon>Magnoliopsida</taxon>
        <taxon>eudicotyledons</taxon>
        <taxon>Gunneridae</taxon>
        <taxon>Pentapetalae</taxon>
        <taxon>asterids</taxon>
        <taxon>Ericales</taxon>
        <taxon>Actinidiaceae</taxon>
        <taxon>Actinidia</taxon>
    </lineage>
</organism>
<protein>
    <submittedName>
        <fullName evidence="1">Adapter protein like</fullName>
    </submittedName>
</protein>
<reference evidence="1 2" key="1">
    <citation type="submission" date="2017-07" db="EMBL/GenBank/DDBJ databases">
        <title>An improved, manually edited Actinidia chinensis var. chinensis (kiwifruit) genome highlights the challenges associated with draft genomes and gene prediction in plants.</title>
        <authorList>
            <person name="Pilkington S."/>
            <person name="Crowhurst R."/>
            <person name="Hilario E."/>
            <person name="Nardozza S."/>
            <person name="Fraser L."/>
            <person name="Peng Y."/>
            <person name="Gunaseelan K."/>
            <person name="Simpson R."/>
            <person name="Tahir J."/>
            <person name="Deroles S."/>
            <person name="Templeton K."/>
            <person name="Luo Z."/>
            <person name="Davy M."/>
            <person name="Cheng C."/>
            <person name="Mcneilage M."/>
            <person name="Scaglione D."/>
            <person name="Liu Y."/>
            <person name="Zhang Q."/>
            <person name="Datson P."/>
            <person name="De Silva N."/>
            <person name="Gardiner S."/>
            <person name="Bassett H."/>
            <person name="Chagne D."/>
            <person name="Mccallum J."/>
            <person name="Dzierzon H."/>
            <person name="Deng C."/>
            <person name="Wang Y.-Y."/>
            <person name="Barron N."/>
            <person name="Manako K."/>
            <person name="Bowen J."/>
            <person name="Foster T."/>
            <person name="Erridge Z."/>
            <person name="Tiffin H."/>
            <person name="Waite C."/>
            <person name="Davies K."/>
            <person name="Grierson E."/>
            <person name="Laing W."/>
            <person name="Kirk R."/>
            <person name="Chen X."/>
            <person name="Wood M."/>
            <person name="Montefiori M."/>
            <person name="Brummell D."/>
            <person name="Schwinn K."/>
            <person name="Catanach A."/>
            <person name="Fullerton C."/>
            <person name="Li D."/>
            <person name="Meiyalaghan S."/>
            <person name="Nieuwenhuizen N."/>
            <person name="Read N."/>
            <person name="Prakash R."/>
            <person name="Hunter D."/>
            <person name="Zhang H."/>
            <person name="Mckenzie M."/>
            <person name="Knabel M."/>
            <person name="Harris A."/>
            <person name="Allan A."/>
            <person name="Chen A."/>
            <person name="Janssen B."/>
            <person name="Plunkett B."/>
            <person name="Dwamena C."/>
            <person name="Voogd C."/>
            <person name="Leif D."/>
            <person name="Lafferty D."/>
            <person name="Souleyre E."/>
            <person name="Varkonyi-Gasic E."/>
            <person name="Gambi F."/>
            <person name="Hanley J."/>
            <person name="Yao J.-L."/>
            <person name="Cheung J."/>
            <person name="David K."/>
            <person name="Warren B."/>
            <person name="Marsh K."/>
            <person name="Snowden K."/>
            <person name="Lin-Wang K."/>
            <person name="Brian L."/>
            <person name="Martinez-Sanchez M."/>
            <person name="Wang M."/>
            <person name="Ileperuma N."/>
            <person name="Macnee N."/>
            <person name="Campin R."/>
            <person name="Mcatee P."/>
            <person name="Drummond R."/>
            <person name="Espley R."/>
            <person name="Ireland H."/>
            <person name="Wu R."/>
            <person name="Atkinson R."/>
            <person name="Karunairetnam S."/>
            <person name="Bulley S."/>
            <person name="Chunkath S."/>
            <person name="Hanley Z."/>
            <person name="Storey R."/>
            <person name="Thrimawithana A."/>
            <person name="Thomson S."/>
            <person name="David C."/>
            <person name="Testolin R."/>
        </authorList>
    </citation>
    <scope>NUCLEOTIDE SEQUENCE [LARGE SCALE GENOMIC DNA]</scope>
    <source>
        <strain evidence="2">cv. Red5</strain>
        <tissue evidence="1">Young leaf</tissue>
    </source>
</reference>
<proteinExistence type="predicted"/>
<dbReference type="Proteomes" id="UP000241394">
    <property type="component" value="Chromosome LG23"/>
</dbReference>
<dbReference type="OrthoDB" id="751983at2759"/>
<dbReference type="Gramene" id="PSR94908">
    <property type="protein sequence ID" value="PSR94908"/>
    <property type="gene ID" value="CEY00_Acc25663"/>
</dbReference>
<dbReference type="InParanoid" id="A0A2R6PPB2"/>
<evidence type="ECO:0000313" key="2">
    <source>
        <dbReference type="Proteomes" id="UP000241394"/>
    </source>
</evidence>
<sequence length="140" mass="15439">MPGERKRTVKLFCPTLSKSVPFVAWDEHRLDLGSISRAFGIDPSTLRLNGHFIGRGADLVAWSVTWKSLLCFFSSRGLPAGASDADALIVDGKLSKAGTKRECKICRICFLFAFWVPRKFSKKCGTLVSSSLKCCFVLFG</sequence>
<name>A0A2R6PPB2_ACTCC</name>
<keyword evidence="2" id="KW-1185">Reference proteome</keyword>
<evidence type="ECO:0000313" key="1">
    <source>
        <dbReference type="EMBL" id="PSR94908.1"/>
    </source>
</evidence>
<dbReference type="STRING" id="1590841.A0A2R6PPB2"/>
<accession>A0A2R6PPB2</accession>
<dbReference type="EMBL" id="NKQK01000023">
    <property type="protein sequence ID" value="PSR94908.1"/>
    <property type="molecule type" value="Genomic_DNA"/>
</dbReference>